<dbReference type="Pfam" id="PF03445">
    <property type="entry name" value="DUF294"/>
    <property type="match status" value="1"/>
</dbReference>
<feature type="domain" description="CBS" evidence="4">
    <location>
        <begin position="166"/>
        <end position="222"/>
    </location>
</feature>
<dbReference type="Pfam" id="PF00571">
    <property type="entry name" value="CBS"/>
    <property type="match status" value="2"/>
</dbReference>
<dbReference type="PROSITE" id="PS51371">
    <property type="entry name" value="CBS"/>
    <property type="match status" value="1"/>
</dbReference>
<keyword evidence="6" id="KW-1185">Reference proteome</keyword>
<dbReference type="SUPFAM" id="SSF54631">
    <property type="entry name" value="CBS-domain pair"/>
    <property type="match status" value="1"/>
</dbReference>
<organism evidence="5 6">
    <name type="scientific">Paludibacterium paludis</name>
    <dbReference type="NCBI Taxonomy" id="1225769"/>
    <lineage>
        <taxon>Bacteria</taxon>
        <taxon>Pseudomonadati</taxon>
        <taxon>Pseudomonadota</taxon>
        <taxon>Betaproteobacteria</taxon>
        <taxon>Neisseriales</taxon>
        <taxon>Chromobacteriaceae</taxon>
        <taxon>Paludibacterium</taxon>
    </lineage>
</organism>
<dbReference type="Gene3D" id="2.60.120.10">
    <property type="entry name" value="Jelly Rolls"/>
    <property type="match status" value="1"/>
</dbReference>
<dbReference type="SUPFAM" id="SSF81301">
    <property type="entry name" value="Nucleotidyltransferase"/>
    <property type="match status" value="1"/>
</dbReference>
<dbReference type="InterPro" id="IPR046342">
    <property type="entry name" value="CBS_dom_sf"/>
</dbReference>
<reference evidence="5" key="2">
    <citation type="submission" date="2020-09" db="EMBL/GenBank/DDBJ databases">
        <authorList>
            <person name="Sun Q."/>
            <person name="Kim S."/>
        </authorList>
    </citation>
    <scope>NUCLEOTIDE SEQUENCE</scope>
    <source>
        <strain evidence="5">KCTC 32182</strain>
    </source>
</reference>
<keyword evidence="1 2" id="KW-0129">CBS domain</keyword>
<dbReference type="Gene3D" id="3.10.580.10">
    <property type="entry name" value="CBS-domain"/>
    <property type="match status" value="1"/>
</dbReference>
<accession>A0A918NY38</accession>
<reference evidence="5" key="1">
    <citation type="journal article" date="2014" name="Int. J. Syst. Evol. Microbiol.">
        <title>Complete genome sequence of Corynebacterium casei LMG S-19264T (=DSM 44701T), isolated from a smear-ripened cheese.</title>
        <authorList>
            <consortium name="US DOE Joint Genome Institute (JGI-PGF)"/>
            <person name="Walter F."/>
            <person name="Albersmeier A."/>
            <person name="Kalinowski J."/>
            <person name="Ruckert C."/>
        </authorList>
    </citation>
    <scope>NUCLEOTIDE SEQUENCE</scope>
    <source>
        <strain evidence="5">KCTC 32182</strain>
    </source>
</reference>
<evidence type="ECO:0000259" key="3">
    <source>
        <dbReference type="PROSITE" id="PS50042"/>
    </source>
</evidence>
<dbReference type="AlphaFoldDB" id="A0A918NY38"/>
<dbReference type="Proteomes" id="UP000645257">
    <property type="component" value="Unassembled WGS sequence"/>
</dbReference>
<dbReference type="CDD" id="cd05401">
    <property type="entry name" value="NT_GlnE_GlnD_like"/>
    <property type="match status" value="1"/>
</dbReference>
<evidence type="ECO:0000313" key="5">
    <source>
        <dbReference type="EMBL" id="GGY06243.1"/>
    </source>
</evidence>
<dbReference type="InterPro" id="IPR018490">
    <property type="entry name" value="cNMP-bd_dom_sf"/>
</dbReference>
<dbReference type="PANTHER" id="PTHR43080:SF2">
    <property type="entry name" value="CBS DOMAIN-CONTAINING PROTEIN"/>
    <property type="match status" value="1"/>
</dbReference>
<dbReference type="InterPro" id="IPR043519">
    <property type="entry name" value="NT_sf"/>
</dbReference>
<dbReference type="CDD" id="cd00038">
    <property type="entry name" value="CAP_ED"/>
    <property type="match status" value="1"/>
</dbReference>
<protein>
    <submittedName>
        <fullName evidence="5">Cyclic nucleotide-binding protein</fullName>
    </submittedName>
</protein>
<evidence type="ECO:0000256" key="1">
    <source>
        <dbReference type="ARBA" id="ARBA00023122"/>
    </source>
</evidence>
<dbReference type="InterPro" id="IPR000595">
    <property type="entry name" value="cNMP-bd_dom"/>
</dbReference>
<dbReference type="InterPro" id="IPR018821">
    <property type="entry name" value="DUF294_put_nucleoTrafse_sb-bd"/>
</dbReference>
<dbReference type="RefSeq" id="WP_189531034.1">
    <property type="nucleotide sequence ID" value="NZ_BMYX01000002.1"/>
</dbReference>
<dbReference type="EMBL" id="BMYX01000002">
    <property type="protein sequence ID" value="GGY06243.1"/>
    <property type="molecule type" value="Genomic_DNA"/>
</dbReference>
<dbReference type="InterPro" id="IPR000644">
    <property type="entry name" value="CBS_dom"/>
</dbReference>
<dbReference type="Pfam" id="PF10335">
    <property type="entry name" value="DUF294_C"/>
    <property type="match status" value="1"/>
</dbReference>
<evidence type="ECO:0000259" key="4">
    <source>
        <dbReference type="PROSITE" id="PS51371"/>
    </source>
</evidence>
<feature type="domain" description="Cyclic nucleotide-binding" evidence="3">
    <location>
        <begin position="22"/>
        <end position="123"/>
    </location>
</feature>
<dbReference type="GO" id="GO:0008773">
    <property type="term" value="F:[protein-PII] uridylyltransferase activity"/>
    <property type="evidence" value="ECO:0007669"/>
    <property type="project" value="InterPro"/>
</dbReference>
<sequence>MTQVADSDIHPAWRRLLAPHEPFASMPEEALGALLVRLRERRVRAGECILSPDSGIPDTVWIVLEGVVQAEDALRHQRFATLTGGEMFPLGAALAERAASNRYVAECDTRLAGLTVEAFREVMTSVPAFSDFCTRRLASLLTRSRELSRPGAALQAALQSPLRQLLDGPPPCLAPHDSLADALKLFRRDRIGAVGIVDAKRNPVGLVCQEQLPELMLTSTPLTTPLSRVMRTDITLLPDRTLASEAVLHFAGGRARHLMVCDDAVLTGIVTEQDLYRLTRLDFHELLARLAASRDEEELIGIARDIRQLALVLLRQGMEADAVTRLVATLTDRLTGRLCELGFAGAEELGIRICWLAFGSEGRLEQTFASDQDNGLIIAVDEPAKLTEHRGWAMSRAREINAMLSRCGIPLCPQGTMAGADNHCLTVEEWQRAFGDWIHHPSPETIDTANGYFDLRAVWGDGLLADQLRERIQGDFHRTTRCIRGMADLVLRRRPPLGWMGRIQPSRGLLDLKDDVARFFVDGARILALSASCPATRTLDRLAQASRILDLPERDAEAWADSFRFIQEMRLRHQIGQLENDRTPDNLIDPDALTALEHRILREALRQARKLQTHLSQTLLD</sequence>
<proteinExistence type="predicted"/>
<comment type="caution">
    <text evidence="5">The sequence shown here is derived from an EMBL/GenBank/DDBJ whole genome shotgun (WGS) entry which is preliminary data.</text>
</comment>
<dbReference type="SMART" id="SM00116">
    <property type="entry name" value="CBS"/>
    <property type="match status" value="2"/>
</dbReference>
<dbReference type="InterPro" id="IPR014710">
    <property type="entry name" value="RmlC-like_jellyroll"/>
</dbReference>
<dbReference type="SUPFAM" id="SSF51206">
    <property type="entry name" value="cAMP-binding domain-like"/>
    <property type="match status" value="1"/>
</dbReference>
<name>A0A918NY38_9NEIS</name>
<evidence type="ECO:0000256" key="2">
    <source>
        <dbReference type="PROSITE-ProRule" id="PRU00703"/>
    </source>
</evidence>
<dbReference type="InterPro" id="IPR005105">
    <property type="entry name" value="GlnD_Uridyltrans_N"/>
</dbReference>
<gene>
    <name evidence="5" type="ORF">GCM10011289_05880</name>
</gene>
<dbReference type="PANTHER" id="PTHR43080">
    <property type="entry name" value="CBS DOMAIN-CONTAINING PROTEIN CBSX3, MITOCHONDRIAL"/>
    <property type="match status" value="1"/>
</dbReference>
<dbReference type="PROSITE" id="PS50042">
    <property type="entry name" value="CNMP_BINDING_3"/>
    <property type="match status" value="1"/>
</dbReference>
<evidence type="ECO:0000313" key="6">
    <source>
        <dbReference type="Proteomes" id="UP000645257"/>
    </source>
</evidence>
<dbReference type="InterPro" id="IPR051257">
    <property type="entry name" value="Diverse_CBS-Domain"/>
</dbReference>